<protein>
    <recommendedName>
        <fullName evidence="5">receptor protein serine/threonine kinase</fullName>
        <ecNumber evidence="5">2.7.11.30</ecNumber>
    </recommendedName>
</protein>
<dbReference type="InterPro" id="IPR000719">
    <property type="entry name" value="Prot_kinase_dom"/>
</dbReference>
<evidence type="ECO:0000256" key="1">
    <source>
        <dbReference type="ARBA" id="ARBA00001936"/>
    </source>
</evidence>
<evidence type="ECO:0000256" key="9">
    <source>
        <dbReference type="ARBA" id="ARBA00022723"/>
    </source>
</evidence>
<dbReference type="GO" id="GO:0004675">
    <property type="term" value="F:transmembrane receptor protein serine/threonine kinase activity"/>
    <property type="evidence" value="ECO:0007669"/>
    <property type="project" value="UniProtKB-EC"/>
</dbReference>
<dbReference type="Gene3D" id="3.30.200.20">
    <property type="entry name" value="Phosphorylase Kinase, domain 1"/>
    <property type="match status" value="1"/>
</dbReference>
<keyword evidence="12 23" id="KW-0418">Kinase</keyword>
<dbReference type="EMBL" id="JXXN02000369">
    <property type="protein sequence ID" value="THD27619.1"/>
    <property type="molecule type" value="Genomic_DNA"/>
</dbReference>
<dbReference type="SMART" id="SM00220">
    <property type="entry name" value="S_TKc"/>
    <property type="match status" value="1"/>
</dbReference>
<dbReference type="CDD" id="cd23586">
    <property type="entry name" value="TFP_LU_ECD_sma6"/>
    <property type="match status" value="1"/>
</dbReference>
<dbReference type="PANTHER" id="PTHR23255:SF72">
    <property type="entry name" value="RECEPTOR PROTEIN SERINE_THREONINE KINASE"/>
    <property type="match status" value="1"/>
</dbReference>
<comment type="cofactor">
    <cofactor evidence="2">
        <name>Mg(2+)</name>
        <dbReference type="ChEBI" id="CHEBI:18420"/>
    </cofactor>
</comment>
<keyword evidence="10" id="KW-0732">Signal</keyword>
<dbReference type="GO" id="GO:0005524">
    <property type="term" value="F:ATP binding"/>
    <property type="evidence" value="ECO:0007669"/>
    <property type="project" value="UniProtKB-UniRule"/>
</dbReference>
<keyword evidence="9" id="KW-0479">Metal-binding</keyword>
<feature type="region of interest" description="Disordered" evidence="19">
    <location>
        <begin position="189"/>
        <end position="210"/>
    </location>
</feature>
<dbReference type="InterPro" id="IPR003605">
    <property type="entry name" value="GS_dom"/>
</dbReference>
<keyword evidence="13 18" id="KW-0067">ATP-binding</keyword>
<keyword evidence="8 20" id="KW-0812">Transmembrane</keyword>
<evidence type="ECO:0000256" key="8">
    <source>
        <dbReference type="ARBA" id="ARBA00022692"/>
    </source>
</evidence>
<keyword evidence="11 18" id="KW-0547">Nucleotide-binding</keyword>
<feature type="compositionally biased region" description="Polar residues" evidence="19">
    <location>
        <begin position="197"/>
        <end position="210"/>
    </location>
</feature>
<keyword evidence="24" id="KW-1185">Reference proteome</keyword>
<evidence type="ECO:0000259" key="21">
    <source>
        <dbReference type="PROSITE" id="PS50011"/>
    </source>
</evidence>
<evidence type="ECO:0000256" key="14">
    <source>
        <dbReference type="ARBA" id="ARBA00022842"/>
    </source>
</evidence>
<dbReference type="GO" id="GO:0005886">
    <property type="term" value="C:plasma membrane"/>
    <property type="evidence" value="ECO:0007669"/>
    <property type="project" value="TreeGrafter"/>
</dbReference>
<evidence type="ECO:0000256" key="10">
    <source>
        <dbReference type="ARBA" id="ARBA00022729"/>
    </source>
</evidence>
<dbReference type="GO" id="GO:0043235">
    <property type="term" value="C:receptor complex"/>
    <property type="evidence" value="ECO:0007669"/>
    <property type="project" value="TreeGrafter"/>
</dbReference>
<evidence type="ECO:0000256" key="16">
    <source>
        <dbReference type="ARBA" id="ARBA00023136"/>
    </source>
</evidence>
<dbReference type="Proteomes" id="UP000230066">
    <property type="component" value="Unassembled WGS sequence"/>
</dbReference>
<dbReference type="EC" id="2.7.11.30" evidence="5"/>
<dbReference type="PROSITE" id="PS00107">
    <property type="entry name" value="PROTEIN_KINASE_ATP"/>
    <property type="match status" value="1"/>
</dbReference>
<evidence type="ECO:0000256" key="2">
    <source>
        <dbReference type="ARBA" id="ARBA00001946"/>
    </source>
</evidence>
<dbReference type="Gene3D" id="2.10.60.10">
    <property type="entry name" value="CD59"/>
    <property type="match status" value="1"/>
</dbReference>
<evidence type="ECO:0000313" key="24">
    <source>
        <dbReference type="Proteomes" id="UP000230066"/>
    </source>
</evidence>
<dbReference type="Pfam" id="PF07714">
    <property type="entry name" value="PK_Tyr_Ser-Thr"/>
    <property type="match status" value="1"/>
</dbReference>
<feature type="transmembrane region" description="Helical" evidence="20">
    <location>
        <begin position="158"/>
        <end position="179"/>
    </location>
</feature>
<dbReference type="Pfam" id="PF08515">
    <property type="entry name" value="TGF_beta_GS"/>
    <property type="match status" value="1"/>
</dbReference>
<dbReference type="InterPro" id="IPR017441">
    <property type="entry name" value="Protein_kinase_ATP_BS"/>
</dbReference>
<comment type="similarity">
    <text evidence="4">Belongs to the protein kinase superfamily. TKL Ser/Thr protein kinase family. TGFB receptor subfamily.</text>
</comment>
<dbReference type="Gene3D" id="1.10.510.10">
    <property type="entry name" value="Transferase(Phosphotransferase) domain 1"/>
    <property type="match status" value="1"/>
</dbReference>
<evidence type="ECO:0000256" key="19">
    <source>
        <dbReference type="SAM" id="MobiDB-lite"/>
    </source>
</evidence>
<evidence type="ECO:0000256" key="5">
    <source>
        <dbReference type="ARBA" id="ARBA00012401"/>
    </source>
</evidence>
<comment type="subcellular location">
    <subcellularLocation>
        <location evidence="3">Membrane</location>
        <topology evidence="3">Single-pass type I membrane protein</topology>
    </subcellularLocation>
</comment>
<feature type="domain" description="Protein kinase" evidence="21">
    <location>
        <begin position="344"/>
        <end position="668"/>
    </location>
</feature>
<keyword evidence="6" id="KW-0723">Serine/threonine-protein kinase</keyword>
<dbReference type="AlphaFoldDB" id="A0A4E0RFG8"/>
<comment type="caution">
    <text evidence="23">The sequence shown here is derived from an EMBL/GenBank/DDBJ whole genome shotgun (WGS) entry which is preliminary data.</text>
</comment>
<evidence type="ECO:0000256" key="11">
    <source>
        <dbReference type="ARBA" id="ARBA00022741"/>
    </source>
</evidence>
<dbReference type="InterPro" id="IPR045860">
    <property type="entry name" value="Snake_toxin-like_sf"/>
</dbReference>
<evidence type="ECO:0000256" key="13">
    <source>
        <dbReference type="ARBA" id="ARBA00022840"/>
    </source>
</evidence>
<name>A0A4E0RFG8_FASHE</name>
<dbReference type="InterPro" id="IPR001245">
    <property type="entry name" value="Ser-Thr/Tyr_kinase_cat_dom"/>
</dbReference>
<gene>
    <name evidence="23" type="ORF">D915_001608</name>
</gene>
<feature type="binding site" evidence="18">
    <location>
        <position position="371"/>
    </location>
    <ligand>
        <name>ATP</name>
        <dbReference type="ChEBI" id="CHEBI:30616"/>
    </ligand>
</feature>
<dbReference type="PROSITE" id="PS51256">
    <property type="entry name" value="GS"/>
    <property type="match status" value="1"/>
</dbReference>
<evidence type="ECO:0000256" key="12">
    <source>
        <dbReference type="ARBA" id="ARBA00022777"/>
    </source>
</evidence>
<dbReference type="GO" id="GO:0071363">
    <property type="term" value="P:cellular response to growth factor stimulus"/>
    <property type="evidence" value="ECO:0007669"/>
    <property type="project" value="TreeGrafter"/>
</dbReference>
<dbReference type="InterPro" id="IPR008271">
    <property type="entry name" value="Ser/Thr_kinase_AS"/>
</dbReference>
<feature type="domain" description="GS" evidence="22">
    <location>
        <begin position="313"/>
        <end position="343"/>
    </location>
</feature>
<dbReference type="PROSITE" id="PS00108">
    <property type="entry name" value="PROTEIN_KINASE_ST"/>
    <property type="match status" value="1"/>
</dbReference>
<evidence type="ECO:0000256" key="20">
    <source>
        <dbReference type="SAM" id="Phobius"/>
    </source>
</evidence>
<keyword evidence="16 20" id="KW-0472">Membrane</keyword>
<dbReference type="PROSITE" id="PS50011">
    <property type="entry name" value="PROTEIN_KINASE_DOM"/>
    <property type="match status" value="1"/>
</dbReference>
<proteinExistence type="inferred from homology"/>
<evidence type="ECO:0000256" key="15">
    <source>
        <dbReference type="ARBA" id="ARBA00022989"/>
    </source>
</evidence>
<reference evidence="23" key="1">
    <citation type="submission" date="2019-03" db="EMBL/GenBank/DDBJ databases">
        <title>Improved annotation for the trematode Fasciola hepatica.</title>
        <authorList>
            <person name="Choi Y.-J."/>
            <person name="Martin J."/>
            <person name="Mitreva M."/>
        </authorList>
    </citation>
    <scope>NUCLEOTIDE SEQUENCE [LARGE SCALE GENOMIC DNA]</scope>
</reference>
<evidence type="ECO:0000259" key="22">
    <source>
        <dbReference type="PROSITE" id="PS51256"/>
    </source>
</evidence>
<evidence type="ECO:0000313" key="23">
    <source>
        <dbReference type="EMBL" id="THD27619.1"/>
    </source>
</evidence>
<evidence type="ECO:0000256" key="17">
    <source>
        <dbReference type="ARBA" id="ARBA00023170"/>
    </source>
</evidence>
<keyword evidence="7" id="KW-0808">Transferase</keyword>
<evidence type="ECO:0000256" key="3">
    <source>
        <dbReference type="ARBA" id="ARBA00004479"/>
    </source>
</evidence>
<evidence type="ECO:0000256" key="4">
    <source>
        <dbReference type="ARBA" id="ARBA00009605"/>
    </source>
</evidence>
<comment type="cofactor">
    <cofactor evidence="1">
        <name>Mn(2+)</name>
        <dbReference type="ChEBI" id="CHEBI:29035"/>
    </cofactor>
</comment>
<keyword evidence="15 20" id="KW-1133">Transmembrane helix</keyword>
<organism evidence="23 24">
    <name type="scientific">Fasciola hepatica</name>
    <name type="common">Liver fluke</name>
    <dbReference type="NCBI Taxonomy" id="6192"/>
    <lineage>
        <taxon>Eukaryota</taxon>
        <taxon>Metazoa</taxon>
        <taxon>Spiralia</taxon>
        <taxon>Lophotrochozoa</taxon>
        <taxon>Platyhelminthes</taxon>
        <taxon>Trematoda</taxon>
        <taxon>Digenea</taxon>
        <taxon>Plagiorchiida</taxon>
        <taxon>Echinostomata</taxon>
        <taxon>Echinostomatoidea</taxon>
        <taxon>Fasciolidae</taxon>
        <taxon>Fasciola</taxon>
    </lineage>
</organism>
<dbReference type="InterPro" id="IPR011009">
    <property type="entry name" value="Kinase-like_dom_sf"/>
</dbReference>
<keyword evidence="17 23" id="KW-0675">Receptor</keyword>
<accession>A0A4E0RFG8</accession>
<evidence type="ECO:0000256" key="7">
    <source>
        <dbReference type="ARBA" id="ARBA00022679"/>
    </source>
</evidence>
<evidence type="ECO:0000256" key="18">
    <source>
        <dbReference type="PROSITE-ProRule" id="PRU10141"/>
    </source>
</evidence>
<dbReference type="SMART" id="SM00467">
    <property type="entry name" value="GS"/>
    <property type="match status" value="1"/>
</dbReference>
<dbReference type="PANTHER" id="PTHR23255">
    <property type="entry name" value="TRANSFORMING GROWTH FACTOR-BETA RECEPTOR TYPE I AND II"/>
    <property type="match status" value="1"/>
</dbReference>
<dbReference type="InterPro" id="IPR000333">
    <property type="entry name" value="TGFB_receptor"/>
</dbReference>
<sequence>MDYSNKKSLTCYCQPPEECVVNKKKHSVCYSNTGCFHSYINEGGEPFESFGCFKNDSDHYLMTCMIKESPSFRIKCCQDGNYCNQKSGLFSKSDLNVDSPNSASSSRLASDVSPNQWAGPVPVELLYSDNEKPPQTKWHSHPSDPGLYYYLSTRPMQYAAIAMVPALLLLFLSLFLILMTKRQSCYTKGKTKKSQPHTKQWTDSMNRTSGQSISFPQKLPNGQPFDCPISSAEYFKVKTESTPCSHPSTHMQINSESCQTPKRKVQDLSSLLDVGGQGDLRDLEANPGQLQETCQKKTTGCWLNIYKKKEACHTSESMSKELSGTSGSGSGRPVLVQRTIARQIRLEECVGTGRFGEVWRGIYEGENVAVKIFSSRDEASWVRETTIFNRFTLQHENLIGYIASDITSRNGCTQLWIVMPFYPRGTLFDYLQQNSLSLEETLSLAKSAAAGLCYLHSEITGVHGKPGIVHRDVKSKNILIQSNLTCCIADLGLAIVNHPNLGMEWNGAYKAGTKRYMSPELLAKICTGARVEQNSASDYEGTEIDPILTPKLSSDGSISPMLSFEILKASDVYAFGLVLWELARRCSIHGDSADPYLLPYGDYILPEPTFYTMYETVCINGIRPTLSSRWSKDPVLLRYVRMDQECWCSRPEERLSMLRIKKTLVELIAQVKQSKVRTRQEVISQNIPEDQLLDHGDNAARWGLLLPNWKGSETV</sequence>
<evidence type="ECO:0000256" key="6">
    <source>
        <dbReference type="ARBA" id="ARBA00022527"/>
    </source>
</evidence>
<dbReference type="SUPFAM" id="SSF56112">
    <property type="entry name" value="Protein kinase-like (PK-like)"/>
    <property type="match status" value="1"/>
</dbReference>
<keyword evidence="14" id="KW-0460">Magnesium</keyword>